<accession>A0ABX1JM67</accession>
<feature type="non-terminal residue" evidence="1">
    <location>
        <position position="1"/>
    </location>
</feature>
<evidence type="ECO:0000313" key="1">
    <source>
        <dbReference type="EMBL" id="NKX50236.1"/>
    </source>
</evidence>
<evidence type="ECO:0000313" key="2">
    <source>
        <dbReference type="Proteomes" id="UP000523795"/>
    </source>
</evidence>
<protein>
    <submittedName>
        <fullName evidence="1">Uncharacterized protein</fullName>
    </submittedName>
</protein>
<keyword evidence="2" id="KW-1185">Reference proteome</keyword>
<dbReference type="Proteomes" id="UP000523795">
    <property type="component" value="Unassembled WGS sequence"/>
</dbReference>
<organism evidence="1 2">
    <name type="scientific">Arthrobacter deserti</name>
    <dbReference type="NCBI Taxonomy" id="1742687"/>
    <lineage>
        <taxon>Bacteria</taxon>
        <taxon>Bacillati</taxon>
        <taxon>Actinomycetota</taxon>
        <taxon>Actinomycetes</taxon>
        <taxon>Micrococcales</taxon>
        <taxon>Micrococcaceae</taxon>
        <taxon>Arthrobacter</taxon>
    </lineage>
</organism>
<name>A0ABX1JM67_9MICC</name>
<reference evidence="1 2" key="1">
    <citation type="submission" date="2020-04" db="EMBL/GenBank/DDBJ databases">
        <authorList>
            <person name="Liu S."/>
        </authorList>
    </citation>
    <scope>NUCLEOTIDE SEQUENCE [LARGE SCALE GENOMIC DNA]</scope>
    <source>
        <strain evidence="1 2">CGMCC 1.15091</strain>
    </source>
</reference>
<comment type="caution">
    <text evidence="1">The sequence shown here is derived from an EMBL/GenBank/DDBJ whole genome shotgun (WGS) entry which is preliminary data.</text>
</comment>
<dbReference type="Gene3D" id="2.60.40.2700">
    <property type="match status" value="2"/>
</dbReference>
<dbReference type="EMBL" id="JAAZSR010000073">
    <property type="protein sequence ID" value="NKX50236.1"/>
    <property type="molecule type" value="Genomic_DNA"/>
</dbReference>
<feature type="non-terminal residue" evidence="1">
    <location>
        <position position="132"/>
    </location>
</feature>
<sequence>AVGRTLTARAGSWPSGTALKYQWYRSGKAIKGATHRTYRVAAADRGLRLKVRVTGPKPGYAAVRKASASAGPVARGKLRTPAARITGTLKVGRTLTARAGRWTSGTALKYQWYRSGKAIKGAAHRTYRVTAA</sequence>
<gene>
    <name evidence="1" type="ORF">HER39_06570</name>
</gene>
<proteinExistence type="predicted"/>